<dbReference type="EMBL" id="GL732527">
    <property type="protein sequence ID" value="EFX87515.1"/>
    <property type="molecule type" value="Genomic_DNA"/>
</dbReference>
<accession>E9FYD8</accession>
<reference evidence="1 2" key="1">
    <citation type="journal article" date="2011" name="Science">
        <title>The ecoresponsive genome of Daphnia pulex.</title>
        <authorList>
            <person name="Colbourne J.K."/>
            <person name="Pfrender M.E."/>
            <person name="Gilbert D."/>
            <person name="Thomas W.K."/>
            <person name="Tucker A."/>
            <person name="Oakley T.H."/>
            <person name="Tokishita S."/>
            <person name="Aerts A."/>
            <person name="Arnold G.J."/>
            <person name="Basu M.K."/>
            <person name="Bauer D.J."/>
            <person name="Caceres C.E."/>
            <person name="Carmel L."/>
            <person name="Casola C."/>
            <person name="Choi J.H."/>
            <person name="Detter J.C."/>
            <person name="Dong Q."/>
            <person name="Dusheyko S."/>
            <person name="Eads B.D."/>
            <person name="Frohlich T."/>
            <person name="Geiler-Samerotte K.A."/>
            <person name="Gerlach D."/>
            <person name="Hatcher P."/>
            <person name="Jogdeo S."/>
            <person name="Krijgsveld J."/>
            <person name="Kriventseva E.V."/>
            <person name="Kultz D."/>
            <person name="Laforsch C."/>
            <person name="Lindquist E."/>
            <person name="Lopez J."/>
            <person name="Manak J.R."/>
            <person name="Muller J."/>
            <person name="Pangilinan J."/>
            <person name="Patwardhan R.P."/>
            <person name="Pitluck S."/>
            <person name="Pritham E.J."/>
            <person name="Rechtsteiner A."/>
            <person name="Rho M."/>
            <person name="Rogozin I.B."/>
            <person name="Sakarya O."/>
            <person name="Salamov A."/>
            <person name="Schaack S."/>
            <person name="Shapiro H."/>
            <person name="Shiga Y."/>
            <person name="Skalitzky C."/>
            <person name="Smith Z."/>
            <person name="Souvorov A."/>
            <person name="Sung W."/>
            <person name="Tang Z."/>
            <person name="Tsuchiya D."/>
            <person name="Tu H."/>
            <person name="Vos H."/>
            <person name="Wang M."/>
            <person name="Wolf Y.I."/>
            <person name="Yamagata H."/>
            <person name="Yamada T."/>
            <person name="Ye Y."/>
            <person name="Shaw J.R."/>
            <person name="Andrews J."/>
            <person name="Crease T.J."/>
            <person name="Tang H."/>
            <person name="Lucas S.M."/>
            <person name="Robertson H.M."/>
            <person name="Bork P."/>
            <person name="Koonin E.V."/>
            <person name="Zdobnov E.M."/>
            <person name="Grigoriev I.V."/>
            <person name="Lynch M."/>
            <person name="Boore J.L."/>
        </authorList>
    </citation>
    <scope>NUCLEOTIDE SEQUENCE [LARGE SCALE GENOMIC DNA]</scope>
</reference>
<evidence type="ECO:0000313" key="1">
    <source>
        <dbReference type="EMBL" id="EFX87515.1"/>
    </source>
</evidence>
<keyword evidence="2" id="KW-1185">Reference proteome</keyword>
<dbReference type="AlphaFoldDB" id="E9FYD8"/>
<protein>
    <submittedName>
        <fullName evidence="1">Uncharacterized protein</fullName>
    </submittedName>
</protein>
<evidence type="ECO:0000313" key="2">
    <source>
        <dbReference type="Proteomes" id="UP000000305"/>
    </source>
</evidence>
<dbReference type="KEGG" id="dpx:DAPPUDRAFT_306383"/>
<dbReference type="Proteomes" id="UP000000305">
    <property type="component" value="Unassembled WGS sequence"/>
</dbReference>
<gene>
    <name evidence="1" type="ORF">DAPPUDRAFT_306383</name>
</gene>
<proteinExistence type="predicted"/>
<dbReference type="HOGENOM" id="CLU_3070810_0_0_1"/>
<organism evidence="1 2">
    <name type="scientific">Daphnia pulex</name>
    <name type="common">Water flea</name>
    <dbReference type="NCBI Taxonomy" id="6669"/>
    <lineage>
        <taxon>Eukaryota</taxon>
        <taxon>Metazoa</taxon>
        <taxon>Ecdysozoa</taxon>
        <taxon>Arthropoda</taxon>
        <taxon>Crustacea</taxon>
        <taxon>Branchiopoda</taxon>
        <taxon>Diplostraca</taxon>
        <taxon>Cladocera</taxon>
        <taxon>Anomopoda</taxon>
        <taxon>Daphniidae</taxon>
        <taxon>Daphnia</taxon>
    </lineage>
</organism>
<sequence>MEFGNPVICFQRFSLSSKLDDSAIGLDSTAAAFNINPSASRSCELPNRVVIAD</sequence>
<dbReference type="OrthoDB" id="10374106at2759"/>
<dbReference type="InParanoid" id="E9FYD8"/>
<name>E9FYD8_DAPPU</name>